<dbReference type="PROSITE" id="PS51257">
    <property type="entry name" value="PROKAR_LIPOPROTEIN"/>
    <property type="match status" value="1"/>
</dbReference>
<dbReference type="EMBL" id="VLLG01000003">
    <property type="protein sequence ID" value="TWI89061.1"/>
    <property type="molecule type" value="Genomic_DNA"/>
</dbReference>
<comment type="caution">
    <text evidence="1">The sequence shown here is derived from an EMBL/GenBank/DDBJ whole genome shotgun (WGS) entry which is preliminary data.</text>
</comment>
<gene>
    <name evidence="1" type="ORF">LX66_3154</name>
</gene>
<dbReference type="RefSeq" id="WP_145715119.1">
    <property type="nucleotide sequence ID" value="NZ_BAAAFY010000001.1"/>
</dbReference>
<protein>
    <submittedName>
        <fullName evidence="1">Uncharacterized protein</fullName>
    </submittedName>
</protein>
<dbReference type="Proteomes" id="UP000316778">
    <property type="component" value="Unassembled WGS sequence"/>
</dbReference>
<keyword evidence="2" id="KW-1185">Reference proteome</keyword>
<organism evidence="1 2">
    <name type="scientific">Chitinophaga japonensis</name>
    <name type="common">Flexibacter japonensis</name>
    <dbReference type="NCBI Taxonomy" id="104662"/>
    <lineage>
        <taxon>Bacteria</taxon>
        <taxon>Pseudomonadati</taxon>
        <taxon>Bacteroidota</taxon>
        <taxon>Chitinophagia</taxon>
        <taxon>Chitinophagales</taxon>
        <taxon>Chitinophagaceae</taxon>
        <taxon>Chitinophaga</taxon>
    </lineage>
</organism>
<evidence type="ECO:0000313" key="1">
    <source>
        <dbReference type="EMBL" id="TWI89061.1"/>
    </source>
</evidence>
<reference evidence="1 2" key="1">
    <citation type="journal article" date="2013" name="Stand. Genomic Sci.">
        <title>Genomic Encyclopedia of Type Strains, Phase I: The one thousand microbial genomes (KMG-I) project.</title>
        <authorList>
            <person name="Kyrpides N.C."/>
            <person name="Woyke T."/>
            <person name="Eisen J.A."/>
            <person name="Garrity G."/>
            <person name="Lilburn T.G."/>
            <person name="Beck B.J."/>
            <person name="Whitman W.B."/>
            <person name="Hugenholtz P."/>
            <person name="Klenk H.P."/>
        </authorList>
    </citation>
    <scope>NUCLEOTIDE SEQUENCE [LARGE SCALE GENOMIC DNA]</scope>
    <source>
        <strain evidence="1 2">DSM 13484</strain>
    </source>
</reference>
<name>A0A562T688_CHIJA</name>
<accession>A0A562T688</accession>
<proteinExistence type="predicted"/>
<sequence length="210" mass="23852">MIKGSNGKSTAVCCLAMIFSVQLTLSCRDSISERYQAECIVTDNGFTKVDLVKGIPTAYKRFSGDDFWGEKVEFDDSGLSRYYFLIDTIQASFIKVYASYPKSVWFEQGTPLAYNTAKTDLNKGVVNFVSVFAGTTFDSLNILISSDGQKYIPCVLEREDTAFNGYPVVRYKAAYVKGSIVHFYFKIEARDKFDKRTRTYFDTINYSIFK</sequence>
<dbReference type="AlphaFoldDB" id="A0A562T688"/>
<evidence type="ECO:0000313" key="2">
    <source>
        <dbReference type="Proteomes" id="UP000316778"/>
    </source>
</evidence>